<keyword evidence="6 8" id="KW-0482">Metalloprotease</keyword>
<evidence type="ECO:0000256" key="5">
    <source>
        <dbReference type="ARBA" id="ARBA00022833"/>
    </source>
</evidence>
<reference evidence="13" key="2">
    <citation type="submission" date="2015-08" db="UniProtKB">
        <authorList>
            <consortium name="WormBaseParasite"/>
        </authorList>
    </citation>
    <scope>IDENTIFICATION</scope>
</reference>
<dbReference type="PROSITE" id="PS50026">
    <property type="entry name" value="EGF_3"/>
    <property type="match status" value="1"/>
</dbReference>
<comment type="caution">
    <text evidence="7">Lacks conserved residue(s) required for the propagation of feature annotation.</text>
</comment>
<feature type="disulfide bond" evidence="7">
    <location>
        <begin position="292"/>
        <end position="301"/>
    </location>
</feature>
<dbReference type="PROSITE" id="PS51864">
    <property type="entry name" value="ASTACIN"/>
    <property type="match status" value="1"/>
</dbReference>
<evidence type="ECO:0000313" key="13">
    <source>
        <dbReference type="WBParaSite" id="SVE_0250800.1"/>
    </source>
</evidence>
<feature type="domain" description="Peptidase M12A" evidence="11">
    <location>
        <begin position="170"/>
        <end position="268"/>
    </location>
</feature>
<dbReference type="SUPFAM" id="SSF49854">
    <property type="entry name" value="Spermadhesin, CUB domain"/>
    <property type="match status" value="1"/>
</dbReference>
<protein>
    <recommendedName>
        <fullName evidence="8">Metalloendopeptidase</fullName>
        <ecNumber evidence="8">3.4.24.-</ecNumber>
    </recommendedName>
</protein>
<evidence type="ECO:0000259" key="11">
    <source>
        <dbReference type="PROSITE" id="PS51864"/>
    </source>
</evidence>
<sequence>MNISLSAKKMIYSPLFSLIWLDAFVNILIFLANNISTYNYSKSSAFQNTIINKRSIKNVNSIHEDSESILRDKRSVILSKKYRQPFPIYYYVENLLNFFTIQTALAIIQLESCLVFRAINKPSLKKPGLLFIPKRSKLSFDISIYSKSYRIIKVYPSDDVTDVERKVLLALGIDYEHCRYDRNIYVTLVHRNIHFSKLYKFDIKKSDDTKTYKTLYDYGSFMHGNGTFESKNGLPTIIPKNFLFTKTMGQNIEMSFLDIKKLNLFYCNSVCRRKILCLNGGFQNPNNCICRCVPGFIGTNCEKPDITRLSCGKTLFRSEHRLKSLSVKGRKRCVYHIVSSAKTKLMIKVTSSYIKSPGHQICKPSNNLEIKYRNDKTTTGVRLCGSDKNIMIVSEGYHVMVIFYSLDFSSKFSLSYKNYVYGSVRLVKSAILE</sequence>
<dbReference type="GO" id="GO:0006508">
    <property type="term" value="P:proteolysis"/>
    <property type="evidence" value="ECO:0007669"/>
    <property type="project" value="UniProtKB-KW"/>
</dbReference>
<feature type="transmembrane region" description="Helical" evidence="9">
    <location>
        <begin position="95"/>
        <end position="116"/>
    </location>
</feature>
<feature type="domain" description="EGF-like" evidence="10">
    <location>
        <begin position="263"/>
        <end position="302"/>
    </location>
</feature>
<dbReference type="PRINTS" id="PR00480">
    <property type="entry name" value="ASTACIN"/>
</dbReference>
<feature type="transmembrane region" description="Helical" evidence="9">
    <location>
        <begin position="12"/>
        <end position="32"/>
    </location>
</feature>
<proteinExistence type="predicted"/>
<dbReference type="PANTHER" id="PTHR10127">
    <property type="entry name" value="DISCOIDIN, CUB, EGF, LAMININ , AND ZINC METALLOPROTEASE DOMAIN CONTAINING"/>
    <property type="match status" value="1"/>
</dbReference>
<evidence type="ECO:0000256" key="6">
    <source>
        <dbReference type="ARBA" id="ARBA00023049"/>
    </source>
</evidence>
<dbReference type="PANTHER" id="PTHR10127:SF780">
    <property type="entry name" value="METALLOENDOPEPTIDASE"/>
    <property type="match status" value="1"/>
</dbReference>
<evidence type="ECO:0000256" key="1">
    <source>
        <dbReference type="ARBA" id="ARBA00022536"/>
    </source>
</evidence>
<keyword evidence="9" id="KW-0812">Transmembrane</keyword>
<dbReference type="InterPro" id="IPR000742">
    <property type="entry name" value="EGF"/>
</dbReference>
<dbReference type="SUPFAM" id="SSF55486">
    <property type="entry name" value="Metalloproteases ('zincins'), catalytic domain"/>
    <property type="match status" value="1"/>
</dbReference>
<evidence type="ECO:0000256" key="7">
    <source>
        <dbReference type="PROSITE-ProRule" id="PRU00076"/>
    </source>
</evidence>
<keyword evidence="9" id="KW-0472">Membrane</keyword>
<keyword evidence="4 8" id="KW-0378">Hydrolase</keyword>
<dbReference type="AlphaFoldDB" id="A0A0K0F140"/>
<dbReference type="EC" id="3.4.24.-" evidence="8"/>
<keyword evidence="9" id="KW-1133">Transmembrane helix</keyword>
<dbReference type="Pfam" id="PF01400">
    <property type="entry name" value="Astacin"/>
    <property type="match status" value="1"/>
</dbReference>
<dbReference type="Gene3D" id="3.40.390.10">
    <property type="entry name" value="Collagenase (Catalytic Domain)"/>
    <property type="match status" value="1"/>
</dbReference>
<evidence type="ECO:0000256" key="4">
    <source>
        <dbReference type="ARBA" id="ARBA00022801"/>
    </source>
</evidence>
<dbReference type="InterPro" id="IPR001506">
    <property type="entry name" value="Peptidase_M12A"/>
</dbReference>
<keyword evidence="12" id="KW-1185">Reference proteome</keyword>
<dbReference type="PROSITE" id="PS00022">
    <property type="entry name" value="EGF_1"/>
    <property type="match status" value="1"/>
</dbReference>
<dbReference type="PROSITE" id="PS01186">
    <property type="entry name" value="EGF_2"/>
    <property type="match status" value="1"/>
</dbReference>
<comment type="cofactor">
    <cofactor evidence="8">
        <name>Zn(2+)</name>
        <dbReference type="ChEBI" id="CHEBI:29105"/>
    </cofactor>
    <text evidence="8">Binds 1 zinc ion per subunit.</text>
</comment>
<dbReference type="Proteomes" id="UP000035680">
    <property type="component" value="Unassembled WGS sequence"/>
</dbReference>
<evidence type="ECO:0000259" key="10">
    <source>
        <dbReference type="PROSITE" id="PS50026"/>
    </source>
</evidence>
<dbReference type="GO" id="GO:0004222">
    <property type="term" value="F:metalloendopeptidase activity"/>
    <property type="evidence" value="ECO:0007669"/>
    <property type="project" value="UniProtKB-UniRule"/>
</dbReference>
<keyword evidence="1 7" id="KW-0245">EGF-like domain</keyword>
<dbReference type="InterPro" id="IPR024079">
    <property type="entry name" value="MetalloPept_cat_dom_sf"/>
</dbReference>
<evidence type="ECO:0000256" key="3">
    <source>
        <dbReference type="ARBA" id="ARBA00022723"/>
    </source>
</evidence>
<feature type="disulfide bond" evidence="7">
    <location>
        <begin position="267"/>
        <end position="277"/>
    </location>
</feature>
<keyword evidence="5 8" id="KW-0862">Zinc</keyword>
<reference evidence="12" key="1">
    <citation type="submission" date="2014-07" db="EMBL/GenBank/DDBJ databases">
        <authorList>
            <person name="Martin A.A"/>
            <person name="De Silva N."/>
        </authorList>
    </citation>
    <scope>NUCLEOTIDE SEQUENCE</scope>
</reference>
<accession>A0A0K0F140</accession>
<keyword evidence="7" id="KW-1015">Disulfide bond</keyword>
<keyword evidence="2 8" id="KW-0645">Protease</keyword>
<evidence type="ECO:0000256" key="8">
    <source>
        <dbReference type="RuleBase" id="RU361183"/>
    </source>
</evidence>
<dbReference type="GO" id="GO:0046872">
    <property type="term" value="F:metal ion binding"/>
    <property type="evidence" value="ECO:0007669"/>
    <property type="project" value="UniProtKB-KW"/>
</dbReference>
<dbReference type="WBParaSite" id="SVE_0250800.1">
    <property type="protein sequence ID" value="SVE_0250800.1"/>
    <property type="gene ID" value="SVE_0250800"/>
</dbReference>
<name>A0A0K0F140_STRVS</name>
<dbReference type="Gene3D" id="2.60.120.290">
    <property type="entry name" value="Spermadhesin, CUB domain"/>
    <property type="match status" value="1"/>
</dbReference>
<evidence type="ECO:0000256" key="9">
    <source>
        <dbReference type="SAM" id="Phobius"/>
    </source>
</evidence>
<dbReference type="InterPro" id="IPR035914">
    <property type="entry name" value="Sperma_CUB_dom_sf"/>
</dbReference>
<keyword evidence="3 8" id="KW-0479">Metal-binding</keyword>
<dbReference type="CDD" id="cd00054">
    <property type="entry name" value="EGF_CA"/>
    <property type="match status" value="1"/>
</dbReference>
<organism evidence="12 13">
    <name type="scientific">Strongyloides venezuelensis</name>
    <name type="common">Threadworm</name>
    <dbReference type="NCBI Taxonomy" id="75913"/>
    <lineage>
        <taxon>Eukaryota</taxon>
        <taxon>Metazoa</taxon>
        <taxon>Ecdysozoa</taxon>
        <taxon>Nematoda</taxon>
        <taxon>Chromadorea</taxon>
        <taxon>Rhabditida</taxon>
        <taxon>Tylenchina</taxon>
        <taxon>Panagrolaimomorpha</taxon>
        <taxon>Strongyloidoidea</taxon>
        <taxon>Strongyloididae</taxon>
        <taxon>Strongyloides</taxon>
    </lineage>
</organism>
<evidence type="ECO:0000313" key="12">
    <source>
        <dbReference type="Proteomes" id="UP000035680"/>
    </source>
</evidence>
<evidence type="ECO:0000256" key="2">
    <source>
        <dbReference type="ARBA" id="ARBA00022670"/>
    </source>
</evidence>